<organism evidence="3 4">
    <name type="scientific">Talaromyces marneffei (strain ATCC 18224 / CBS 334.59 / QM 7333)</name>
    <name type="common">Penicillium marneffei</name>
    <dbReference type="NCBI Taxonomy" id="441960"/>
    <lineage>
        <taxon>Eukaryota</taxon>
        <taxon>Fungi</taxon>
        <taxon>Dikarya</taxon>
        <taxon>Ascomycota</taxon>
        <taxon>Pezizomycotina</taxon>
        <taxon>Eurotiomycetes</taxon>
        <taxon>Eurotiomycetidae</taxon>
        <taxon>Eurotiales</taxon>
        <taxon>Trichocomaceae</taxon>
        <taxon>Talaromyces</taxon>
        <taxon>Talaromyces sect. Talaromyces</taxon>
    </lineage>
</organism>
<gene>
    <name evidence="3" type="ORF">PMAA_016310</name>
</gene>
<keyword evidence="4" id="KW-1185">Reference proteome</keyword>
<evidence type="ECO:0000313" key="4">
    <source>
        <dbReference type="Proteomes" id="UP000001294"/>
    </source>
</evidence>
<evidence type="ECO:0000313" key="3">
    <source>
        <dbReference type="EMBL" id="EEA26711.1"/>
    </source>
</evidence>
<dbReference type="AlphaFoldDB" id="B6Q7U8"/>
<evidence type="ECO:0000256" key="1">
    <source>
        <dbReference type="SAM" id="MobiDB-lite"/>
    </source>
</evidence>
<feature type="domain" description="DUF7730" evidence="2">
    <location>
        <begin position="74"/>
        <end position="335"/>
    </location>
</feature>
<sequence>MSFYCAGNGFPTNSQISKERKRFRAKPLPPNRPRALTLPLENHDGAQDKIDRAQQHILSKIIQKIKAPQSQTSAQKQSPLIIRLPYEIRMVIWRYLLCDQRLHLVRAPKRLLGIRCDGDEFDGDCNHACWGFSTIRVRFGPRAVGYYKGMKSGARCEIANLLPLLKTCRLIYSETVSLLYSGNMFDFNNPDTILSLSQTVLRSRLNLLRVVRLQYSFPKFLYILSNRGIVSSPTGITPDQDQLIEDPNLVAPFDAKTWEQACTVLASLTGLQKLYMHLGGAPLDEPELMPSAIKPILGSLMQVWQPGLQVFEVSVPREQDPETVYDVKGAPFRLVSRDSRCTCG</sequence>
<feature type="region of interest" description="Disordered" evidence="1">
    <location>
        <begin position="16"/>
        <end position="35"/>
    </location>
</feature>
<reference evidence="4" key="1">
    <citation type="journal article" date="2015" name="Genome Announc.">
        <title>Genome sequence of the AIDS-associated pathogen Penicillium marneffei (ATCC18224) and its near taxonomic relative Talaromyces stipitatus (ATCC10500).</title>
        <authorList>
            <person name="Nierman W.C."/>
            <person name="Fedorova-Abrams N.D."/>
            <person name="Andrianopoulos A."/>
        </authorList>
    </citation>
    <scope>NUCLEOTIDE SEQUENCE [LARGE SCALE GENOMIC DNA]</scope>
    <source>
        <strain evidence="4">ATCC 18224 / CBS 334.59 / QM 7333</strain>
    </source>
</reference>
<protein>
    <recommendedName>
        <fullName evidence="2">DUF7730 domain-containing protein</fullName>
    </recommendedName>
</protein>
<dbReference type="Proteomes" id="UP000001294">
    <property type="component" value="Unassembled WGS sequence"/>
</dbReference>
<proteinExistence type="predicted"/>
<dbReference type="Pfam" id="PF24864">
    <property type="entry name" value="DUF7730"/>
    <property type="match status" value="1"/>
</dbReference>
<accession>B6Q7U8</accession>
<name>B6Q7U8_TALMQ</name>
<dbReference type="VEuPathDB" id="FungiDB:PMAA_016310"/>
<dbReference type="PANTHER" id="PTHR38790">
    <property type="entry name" value="2EXR DOMAIN-CONTAINING PROTEIN-RELATED"/>
    <property type="match status" value="1"/>
</dbReference>
<dbReference type="PhylomeDB" id="B6Q7U8"/>
<dbReference type="OrthoDB" id="4757095at2759"/>
<dbReference type="InterPro" id="IPR056632">
    <property type="entry name" value="DUF7730"/>
</dbReference>
<evidence type="ECO:0000259" key="2">
    <source>
        <dbReference type="Pfam" id="PF24864"/>
    </source>
</evidence>
<dbReference type="EMBL" id="DS995899">
    <property type="protein sequence ID" value="EEA26711.1"/>
    <property type="molecule type" value="Genomic_DNA"/>
</dbReference>
<dbReference type="HOGENOM" id="CLU_837039_0_0_1"/>